<feature type="transmembrane region" description="Helical" evidence="19">
    <location>
        <begin position="173"/>
        <end position="191"/>
    </location>
</feature>
<keyword evidence="21" id="KW-1185">Reference proteome</keyword>
<evidence type="ECO:0000256" key="4">
    <source>
        <dbReference type="ARBA" id="ARBA00005189"/>
    </source>
</evidence>
<organism evidence="20 21">
    <name type="scientific">Halobacillus naozhouensis</name>
    <dbReference type="NCBI Taxonomy" id="554880"/>
    <lineage>
        <taxon>Bacteria</taxon>
        <taxon>Bacillati</taxon>
        <taxon>Bacillota</taxon>
        <taxon>Bacilli</taxon>
        <taxon>Bacillales</taxon>
        <taxon>Bacillaceae</taxon>
        <taxon>Halobacillus</taxon>
    </lineage>
</organism>
<proteinExistence type="inferred from homology"/>
<gene>
    <name evidence="20" type="ORF">P9989_10565</name>
</gene>
<comment type="similarity">
    <text evidence="5 18">Belongs to the CDS family.</text>
</comment>
<dbReference type="RefSeq" id="WP_283078711.1">
    <property type="nucleotide sequence ID" value="NZ_CP121671.1"/>
</dbReference>
<dbReference type="GO" id="GO:0004605">
    <property type="term" value="F:phosphatidate cytidylyltransferase activity"/>
    <property type="evidence" value="ECO:0007669"/>
    <property type="project" value="UniProtKB-EC"/>
</dbReference>
<evidence type="ECO:0000313" key="20">
    <source>
        <dbReference type="EMBL" id="WFT76766.1"/>
    </source>
</evidence>
<accession>A0ABY8J726</accession>
<feature type="transmembrane region" description="Helical" evidence="19">
    <location>
        <begin position="6"/>
        <end position="35"/>
    </location>
</feature>
<evidence type="ECO:0000256" key="18">
    <source>
        <dbReference type="RuleBase" id="RU003938"/>
    </source>
</evidence>
<evidence type="ECO:0000256" key="15">
    <source>
        <dbReference type="ARBA" id="ARBA00023136"/>
    </source>
</evidence>
<dbReference type="PROSITE" id="PS01315">
    <property type="entry name" value="CDS"/>
    <property type="match status" value="1"/>
</dbReference>
<feature type="transmembrane region" description="Helical" evidence="19">
    <location>
        <begin position="109"/>
        <end position="126"/>
    </location>
</feature>
<evidence type="ECO:0000256" key="17">
    <source>
        <dbReference type="ARBA" id="ARBA00023264"/>
    </source>
</evidence>
<comment type="pathway">
    <text evidence="3 18">Phospholipid metabolism; CDP-diacylglycerol biosynthesis; CDP-diacylglycerol from sn-glycerol 3-phosphate: step 3/3.</text>
</comment>
<evidence type="ECO:0000256" key="3">
    <source>
        <dbReference type="ARBA" id="ARBA00005119"/>
    </source>
</evidence>
<keyword evidence="12 18" id="KW-0548">Nucleotidyltransferase</keyword>
<evidence type="ECO:0000256" key="1">
    <source>
        <dbReference type="ARBA" id="ARBA00001698"/>
    </source>
</evidence>
<dbReference type="EMBL" id="CP121671">
    <property type="protein sequence ID" value="WFT76766.1"/>
    <property type="molecule type" value="Genomic_DNA"/>
</dbReference>
<comment type="pathway">
    <text evidence="4">Lipid metabolism.</text>
</comment>
<evidence type="ECO:0000256" key="14">
    <source>
        <dbReference type="ARBA" id="ARBA00023098"/>
    </source>
</evidence>
<keyword evidence="16" id="KW-0594">Phospholipid biosynthesis</keyword>
<evidence type="ECO:0000256" key="19">
    <source>
        <dbReference type="SAM" id="Phobius"/>
    </source>
</evidence>
<feature type="transmembrane region" description="Helical" evidence="19">
    <location>
        <begin position="132"/>
        <end position="152"/>
    </location>
</feature>
<keyword evidence="9" id="KW-0444">Lipid biosynthesis</keyword>
<comment type="catalytic activity">
    <reaction evidence="1 18">
        <text>a 1,2-diacyl-sn-glycero-3-phosphate + CTP + H(+) = a CDP-1,2-diacyl-sn-glycerol + diphosphate</text>
        <dbReference type="Rhea" id="RHEA:16229"/>
        <dbReference type="ChEBI" id="CHEBI:15378"/>
        <dbReference type="ChEBI" id="CHEBI:33019"/>
        <dbReference type="ChEBI" id="CHEBI:37563"/>
        <dbReference type="ChEBI" id="CHEBI:58332"/>
        <dbReference type="ChEBI" id="CHEBI:58608"/>
        <dbReference type="EC" id="2.7.7.41"/>
    </reaction>
</comment>
<feature type="transmembrane region" description="Helical" evidence="19">
    <location>
        <begin position="197"/>
        <end position="218"/>
    </location>
</feature>
<keyword evidence="11 18" id="KW-0812">Transmembrane</keyword>
<comment type="subcellular location">
    <subcellularLocation>
        <location evidence="2">Cell membrane</location>
        <topology evidence="2">Multi-pass membrane protein</topology>
    </subcellularLocation>
</comment>
<dbReference type="PANTHER" id="PTHR46382:SF1">
    <property type="entry name" value="PHOSPHATIDATE CYTIDYLYLTRANSFERASE"/>
    <property type="match status" value="1"/>
</dbReference>
<keyword evidence="8" id="KW-1003">Cell membrane</keyword>
<keyword evidence="17" id="KW-1208">Phospholipid metabolism</keyword>
<evidence type="ECO:0000256" key="5">
    <source>
        <dbReference type="ARBA" id="ARBA00010185"/>
    </source>
</evidence>
<feature type="transmembrane region" description="Helical" evidence="19">
    <location>
        <begin position="47"/>
        <end position="66"/>
    </location>
</feature>
<evidence type="ECO:0000256" key="2">
    <source>
        <dbReference type="ARBA" id="ARBA00004651"/>
    </source>
</evidence>
<evidence type="ECO:0000256" key="13">
    <source>
        <dbReference type="ARBA" id="ARBA00022989"/>
    </source>
</evidence>
<keyword evidence="13 19" id="KW-1133">Transmembrane helix</keyword>
<feature type="transmembrane region" description="Helical" evidence="19">
    <location>
        <begin position="78"/>
        <end position="97"/>
    </location>
</feature>
<evidence type="ECO:0000256" key="6">
    <source>
        <dbReference type="ARBA" id="ARBA00012487"/>
    </source>
</evidence>
<dbReference type="Proteomes" id="UP001221597">
    <property type="component" value="Chromosome"/>
</dbReference>
<keyword evidence="15 19" id="KW-0472">Membrane</keyword>
<evidence type="ECO:0000256" key="7">
    <source>
        <dbReference type="ARBA" id="ARBA00019373"/>
    </source>
</evidence>
<sequence>MKQRTITAVVAALIFLPIVMLGDVIFQAFVYLIASIAIYELMRMKKIARYSLASVITLLLMWTLMYKQGMFWGYDLPVTKSELTLLAVLILLSYTVLVKNRFTFDDVGFLLLSAIYIGMGFYYLIVTREEGLQFIFYALFVVWATDTGAYIFGRLFGKHKLWPQISPKKTIEGSVGGVILACVVAYIFHMIEPFSHSLLIVLLVTILISIAGQIGDLVESALKRHYAVKDSGKILPGHGGVLDRFDSLIFMLPILHLIGFIPEEGTALANLQTVEWVLSIVFYMG</sequence>
<reference evidence="20 21" key="1">
    <citation type="submission" date="2023-04" db="EMBL/GenBank/DDBJ databases">
        <title>Genome sequence of Halobacillus naozhouensis KACC 21980.</title>
        <authorList>
            <person name="Kim S."/>
            <person name="Heo J."/>
            <person name="Kwon S.-W."/>
        </authorList>
    </citation>
    <scope>NUCLEOTIDE SEQUENCE [LARGE SCALE GENOMIC DNA]</scope>
    <source>
        <strain evidence="20 21">KCTC 13234</strain>
    </source>
</reference>
<keyword evidence="14" id="KW-0443">Lipid metabolism</keyword>
<evidence type="ECO:0000256" key="9">
    <source>
        <dbReference type="ARBA" id="ARBA00022516"/>
    </source>
</evidence>
<protein>
    <recommendedName>
        <fullName evidence="7 18">Phosphatidate cytidylyltransferase</fullName>
        <ecNumber evidence="6 18">2.7.7.41</ecNumber>
    </recommendedName>
</protein>
<evidence type="ECO:0000256" key="12">
    <source>
        <dbReference type="ARBA" id="ARBA00022695"/>
    </source>
</evidence>
<evidence type="ECO:0000256" key="16">
    <source>
        <dbReference type="ARBA" id="ARBA00023209"/>
    </source>
</evidence>
<evidence type="ECO:0000256" key="11">
    <source>
        <dbReference type="ARBA" id="ARBA00022692"/>
    </source>
</evidence>
<dbReference type="InterPro" id="IPR000374">
    <property type="entry name" value="PC_trans"/>
</dbReference>
<dbReference type="PANTHER" id="PTHR46382">
    <property type="entry name" value="PHOSPHATIDATE CYTIDYLYLTRANSFERASE"/>
    <property type="match status" value="1"/>
</dbReference>
<name>A0ABY8J726_9BACI</name>
<evidence type="ECO:0000256" key="10">
    <source>
        <dbReference type="ARBA" id="ARBA00022679"/>
    </source>
</evidence>
<evidence type="ECO:0000256" key="8">
    <source>
        <dbReference type="ARBA" id="ARBA00022475"/>
    </source>
</evidence>
<keyword evidence="10 18" id="KW-0808">Transferase</keyword>
<evidence type="ECO:0000313" key="21">
    <source>
        <dbReference type="Proteomes" id="UP001221597"/>
    </source>
</evidence>
<dbReference type="EC" id="2.7.7.41" evidence="6 18"/>
<dbReference type="Pfam" id="PF01148">
    <property type="entry name" value="CTP_transf_1"/>
    <property type="match status" value="1"/>
</dbReference>